<dbReference type="CDD" id="cd12307">
    <property type="entry name" value="RRM_NIFK_like"/>
    <property type="match status" value="1"/>
</dbReference>
<sequence>MDIVIHDGPVKKGKKKAQNLNVLDQPPKSNVVYVGRIPHGFYEKQMKSFFEQFGNISKLRISRNKKTGKSKHFGFIKFEVPEVAAIVAESMNNYLLMESMLQVKLVPVEKYHPNMWLGANRVYQPGKAALINRMRHNRVRNPVEQKRLIKGIVKKDKLRRQKLNAAGIDFDYPDIRSQIPKKPKKIVFAEEE</sequence>
<accession>A0A176WAU0</accession>
<organism evidence="7 8">
    <name type="scientific">Marchantia polymorpha subsp. ruderalis</name>
    <dbReference type="NCBI Taxonomy" id="1480154"/>
    <lineage>
        <taxon>Eukaryota</taxon>
        <taxon>Viridiplantae</taxon>
        <taxon>Streptophyta</taxon>
        <taxon>Embryophyta</taxon>
        <taxon>Marchantiophyta</taxon>
        <taxon>Marchantiopsida</taxon>
        <taxon>Marchantiidae</taxon>
        <taxon>Marchantiales</taxon>
        <taxon>Marchantiaceae</taxon>
        <taxon>Marchantia</taxon>
    </lineage>
</organism>
<dbReference type="Proteomes" id="UP000077202">
    <property type="component" value="Unassembled WGS sequence"/>
</dbReference>
<dbReference type="SMART" id="SM00360">
    <property type="entry name" value="RRM"/>
    <property type="match status" value="1"/>
</dbReference>
<comment type="subcellular location">
    <subcellularLocation>
        <location evidence="1">Nucleus</location>
        <location evidence="1">Nucleolus</location>
    </subcellularLocation>
</comment>
<dbReference type="GO" id="GO:0003723">
    <property type="term" value="F:RNA binding"/>
    <property type="evidence" value="ECO:0007669"/>
    <property type="project" value="UniProtKB-UniRule"/>
</dbReference>
<protein>
    <recommendedName>
        <fullName evidence="5">RRM domain-containing protein</fullName>
    </recommendedName>
</protein>
<dbReference type="AlphaFoldDB" id="A0A176WAU0"/>
<feature type="domain" description="RRM" evidence="5">
    <location>
        <begin position="30"/>
        <end position="108"/>
    </location>
</feature>
<keyword evidence="2 4" id="KW-0694">RNA-binding</keyword>
<evidence type="ECO:0000256" key="3">
    <source>
        <dbReference type="ARBA" id="ARBA00023242"/>
    </source>
</evidence>
<dbReference type="PANTHER" id="PTHR46754">
    <property type="entry name" value="MKI67 FHA DOMAIN-INTERACTING NUCLEOLAR PHOSPHOPROTEIN"/>
    <property type="match status" value="1"/>
</dbReference>
<gene>
    <name evidence="7" type="ORF">AXG93_2789s1060</name>
    <name evidence="6" type="ORF">Mp_6g13260</name>
</gene>
<reference evidence="7 8" key="1">
    <citation type="submission" date="2016-03" db="EMBL/GenBank/DDBJ databases">
        <title>Mechanisms controlling the formation of the plant cell surface in tip-growing cells are functionally conserved among land plants.</title>
        <authorList>
            <person name="Honkanen S."/>
            <person name="Jones V.A."/>
            <person name="Morieri G."/>
            <person name="Champion C."/>
            <person name="Hetherington A.J."/>
            <person name="Kelly S."/>
            <person name="Saint-Marcoux D."/>
            <person name="Proust H."/>
            <person name="Prescott H."/>
            <person name="Dolan L."/>
        </authorList>
    </citation>
    <scope>NUCLEOTIDE SEQUENCE [LARGE SCALE GENOMIC DNA]</scope>
    <source>
        <strain evidence="8">cv. Tak-1 and cv. Tak-2</strain>
        <tissue evidence="7">Whole gametophyte</tissue>
    </source>
</reference>
<dbReference type="PROSITE" id="PS50102">
    <property type="entry name" value="RRM"/>
    <property type="match status" value="1"/>
</dbReference>
<dbReference type="GO" id="GO:0005730">
    <property type="term" value="C:nucleolus"/>
    <property type="evidence" value="ECO:0007669"/>
    <property type="project" value="UniProtKB-SubCell"/>
</dbReference>
<dbReference type="InterPro" id="IPR035979">
    <property type="entry name" value="RBD_domain_sf"/>
</dbReference>
<keyword evidence="8" id="KW-1185">Reference proteome</keyword>
<name>A0A176WAU0_MARPO</name>
<reference evidence="6" key="2">
    <citation type="journal article" date="2019" name="Curr. Biol.">
        <title>Chromatin organization in early land plants reveals an ancestral association between H3K27me3, transposons, and constitutive heterochromatin.</title>
        <authorList>
            <person name="Montgomery S.A."/>
            <person name="Tanizawa Y."/>
            <person name="Galik B."/>
            <person name="Wang N."/>
            <person name="Ito T."/>
            <person name="Mochizuki T."/>
            <person name="Akimcheva S."/>
            <person name="Bowman J."/>
            <person name="Cognat V."/>
            <person name="Drouard L."/>
            <person name="Ekker H."/>
            <person name="Houng S."/>
            <person name="Kohchi T."/>
            <person name="Lin S."/>
            <person name="Liu L.D."/>
            <person name="Nakamura Y."/>
            <person name="Valeeva L.R."/>
            <person name="Shakirov E.V."/>
            <person name="Shippen D.E."/>
            <person name="Wei W."/>
            <person name="Yagura M."/>
            <person name="Yamaoka S."/>
            <person name="Yamato K.T."/>
            <person name="Liu C."/>
            <person name="Berger F."/>
        </authorList>
    </citation>
    <scope>NUCLEOTIDE SEQUENCE [LARGE SCALE GENOMIC DNA]</scope>
    <source>
        <strain evidence="6">Tak-1</strain>
    </source>
</reference>
<dbReference type="SUPFAM" id="SSF54928">
    <property type="entry name" value="RNA-binding domain, RBD"/>
    <property type="match status" value="1"/>
</dbReference>
<proteinExistence type="predicted"/>
<evidence type="ECO:0000259" key="5">
    <source>
        <dbReference type="PROSITE" id="PS50102"/>
    </source>
</evidence>
<dbReference type="EMBL" id="LVLJ01001507">
    <property type="protein sequence ID" value="OAE29196.1"/>
    <property type="molecule type" value="Genomic_DNA"/>
</dbReference>
<evidence type="ECO:0000256" key="1">
    <source>
        <dbReference type="ARBA" id="ARBA00004604"/>
    </source>
</evidence>
<dbReference type="EMBL" id="AP019871">
    <property type="protein sequence ID" value="BBN14648.1"/>
    <property type="molecule type" value="Genomic_DNA"/>
</dbReference>
<reference evidence="9" key="3">
    <citation type="journal article" date="2020" name="Curr. Biol.">
        <title>Chromatin organization in early land plants reveals an ancestral association between H3K27me3, transposons, and constitutive heterochromatin.</title>
        <authorList>
            <person name="Montgomery S.A."/>
            <person name="Tanizawa Y."/>
            <person name="Galik B."/>
            <person name="Wang N."/>
            <person name="Ito T."/>
            <person name="Mochizuki T."/>
            <person name="Akimcheva S."/>
            <person name="Bowman J.L."/>
            <person name="Cognat V."/>
            <person name="Marechal-Drouard L."/>
            <person name="Ekker H."/>
            <person name="Hong S.F."/>
            <person name="Kohchi T."/>
            <person name="Lin S.S."/>
            <person name="Liu L.D."/>
            <person name="Nakamura Y."/>
            <person name="Valeeva L.R."/>
            <person name="Shakirov E.V."/>
            <person name="Shippen D.E."/>
            <person name="Wei W.L."/>
            <person name="Yagura M."/>
            <person name="Yamaoka S."/>
            <person name="Yamato K.T."/>
            <person name="Liu C."/>
            <person name="Berger F."/>
        </authorList>
    </citation>
    <scope>NUCLEOTIDE SEQUENCE [LARGE SCALE GENOMIC DNA]</scope>
    <source>
        <strain evidence="9">Tak-1</strain>
    </source>
</reference>
<evidence type="ECO:0000313" key="7">
    <source>
        <dbReference type="EMBL" id="OAE29196.1"/>
    </source>
</evidence>
<evidence type="ECO:0000313" key="8">
    <source>
        <dbReference type="Proteomes" id="UP000077202"/>
    </source>
</evidence>
<evidence type="ECO:0000313" key="9">
    <source>
        <dbReference type="Proteomes" id="UP001162541"/>
    </source>
</evidence>
<dbReference type="InterPro" id="IPR000504">
    <property type="entry name" value="RRM_dom"/>
</dbReference>
<dbReference type="Gene3D" id="3.30.70.330">
    <property type="match status" value="1"/>
</dbReference>
<evidence type="ECO:0000256" key="4">
    <source>
        <dbReference type="PROSITE-ProRule" id="PRU00176"/>
    </source>
</evidence>
<keyword evidence="3" id="KW-0539">Nucleus</keyword>
<evidence type="ECO:0000313" key="6">
    <source>
        <dbReference type="EMBL" id="BBN14648.1"/>
    </source>
</evidence>
<evidence type="ECO:0000256" key="2">
    <source>
        <dbReference type="ARBA" id="ARBA00022884"/>
    </source>
</evidence>
<dbReference type="Proteomes" id="UP001162541">
    <property type="component" value="Chromosome 6"/>
</dbReference>
<dbReference type="InterPro" id="IPR012677">
    <property type="entry name" value="Nucleotide-bd_a/b_plait_sf"/>
</dbReference>
<dbReference type="Pfam" id="PF00076">
    <property type="entry name" value="RRM_1"/>
    <property type="match status" value="1"/>
</dbReference>